<dbReference type="InterPro" id="IPR012676">
    <property type="entry name" value="TGS-like"/>
</dbReference>
<dbReference type="InterPro" id="IPR002912">
    <property type="entry name" value="ACT_dom"/>
</dbReference>
<keyword evidence="9" id="KW-0808">Transferase</keyword>
<keyword evidence="10" id="KW-1185">Reference proteome</keyword>
<dbReference type="GO" id="GO:0005886">
    <property type="term" value="C:plasma membrane"/>
    <property type="evidence" value="ECO:0007669"/>
    <property type="project" value="TreeGrafter"/>
</dbReference>
<dbReference type="SMART" id="SM00471">
    <property type="entry name" value="HDc"/>
    <property type="match status" value="1"/>
</dbReference>
<comment type="similarity">
    <text evidence="5">Belongs to the relA/spoT family.</text>
</comment>
<dbReference type="UniPathway" id="UPA00908">
    <property type="reaction ID" value="UER00886"/>
</dbReference>
<dbReference type="SUPFAM" id="SSF81271">
    <property type="entry name" value="TGS-like"/>
    <property type="match status" value="1"/>
</dbReference>
<dbReference type="SUPFAM" id="SSF109604">
    <property type="entry name" value="HD-domain/PDEase-like"/>
    <property type="match status" value="1"/>
</dbReference>
<dbReference type="InterPro" id="IPR012675">
    <property type="entry name" value="Beta-grasp_dom_sf"/>
</dbReference>
<comment type="function">
    <text evidence="5">In eubacteria ppGpp (guanosine 3'-diphosphate 5'-diphosphate) is a mediator of the stringent response that coordinates a variety of cellular activities in response to changes in nutritional abundance.</text>
</comment>
<dbReference type="Gene3D" id="3.10.20.30">
    <property type="match status" value="1"/>
</dbReference>
<dbReference type="InterPro" id="IPR033655">
    <property type="entry name" value="TGS_RelA/SpoT"/>
</dbReference>
<dbReference type="FunFam" id="3.30.460.10:FF:000001">
    <property type="entry name" value="GTP pyrophosphokinase RelA"/>
    <property type="match status" value="1"/>
</dbReference>
<dbReference type="EC" id="3.1.7.2" evidence="3"/>
<dbReference type="Gene3D" id="3.30.70.260">
    <property type="match status" value="1"/>
</dbReference>
<dbReference type="SUPFAM" id="SSF55021">
    <property type="entry name" value="ACT-like"/>
    <property type="match status" value="1"/>
</dbReference>
<dbReference type="InterPro" id="IPR043519">
    <property type="entry name" value="NT_sf"/>
</dbReference>
<evidence type="ECO:0000259" key="6">
    <source>
        <dbReference type="PROSITE" id="PS51671"/>
    </source>
</evidence>
<dbReference type="PANTHER" id="PTHR21262">
    <property type="entry name" value="GUANOSINE-3',5'-BIS DIPHOSPHATE 3'-PYROPHOSPHOHYDROLASE"/>
    <property type="match status" value="1"/>
</dbReference>
<feature type="domain" description="ACT" evidence="6">
    <location>
        <begin position="635"/>
        <end position="709"/>
    </location>
</feature>
<dbReference type="Pfam" id="PF19296">
    <property type="entry name" value="RelA_AH_RIS"/>
    <property type="match status" value="1"/>
</dbReference>
<dbReference type="Gene3D" id="1.10.3210.10">
    <property type="entry name" value="Hypothetical protein af1432"/>
    <property type="match status" value="1"/>
</dbReference>
<dbReference type="RefSeq" id="WP_148063788.1">
    <property type="nucleotide sequence ID" value="NZ_VRYZ01000003.1"/>
</dbReference>
<dbReference type="GO" id="GO:0042594">
    <property type="term" value="P:response to starvation"/>
    <property type="evidence" value="ECO:0007669"/>
    <property type="project" value="TreeGrafter"/>
</dbReference>
<dbReference type="PANTHER" id="PTHR21262:SF36">
    <property type="entry name" value="BIFUNCTIONAL (P)PPGPP SYNTHASE_HYDROLASE SPOT"/>
    <property type="match status" value="1"/>
</dbReference>
<dbReference type="InterPro" id="IPR007685">
    <property type="entry name" value="RelA_SpoT"/>
</dbReference>
<dbReference type="Proteomes" id="UP000321933">
    <property type="component" value="Unassembled WGS sequence"/>
</dbReference>
<dbReference type="SMART" id="SM00954">
    <property type="entry name" value="RelA_SpoT"/>
    <property type="match status" value="1"/>
</dbReference>
<dbReference type="CDD" id="cd01668">
    <property type="entry name" value="TGS_RSH"/>
    <property type="match status" value="1"/>
</dbReference>
<gene>
    <name evidence="9" type="primary">spoT</name>
    <name evidence="9" type="ORF">FVW59_08310</name>
</gene>
<dbReference type="Pfam" id="PF02824">
    <property type="entry name" value="TGS"/>
    <property type="match status" value="1"/>
</dbReference>
<dbReference type="GO" id="GO:0008728">
    <property type="term" value="F:GTP diphosphokinase activity"/>
    <property type="evidence" value="ECO:0007669"/>
    <property type="project" value="TreeGrafter"/>
</dbReference>
<dbReference type="InterPro" id="IPR045865">
    <property type="entry name" value="ACT-like_dom_sf"/>
</dbReference>
<protein>
    <recommendedName>
        <fullName evidence="3">guanosine-3',5'-bis(diphosphate) 3'-diphosphatase</fullName>
        <ecNumber evidence="3">3.1.7.2</ecNumber>
    </recommendedName>
</protein>
<comment type="catalytic activity">
    <reaction evidence="4">
        <text>guanosine 3',5'-bis(diphosphate) + H2O = GDP + diphosphate + H(+)</text>
        <dbReference type="Rhea" id="RHEA:14253"/>
        <dbReference type="ChEBI" id="CHEBI:15377"/>
        <dbReference type="ChEBI" id="CHEBI:15378"/>
        <dbReference type="ChEBI" id="CHEBI:33019"/>
        <dbReference type="ChEBI" id="CHEBI:58189"/>
        <dbReference type="ChEBI" id="CHEBI:77828"/>
        <dbReference type="EC" id="3.1.7.2"/>
    </reaction>
</comment>
<dbReference type="InterPro" id="IPR003607">
    <property type="entry name" value="HD/PDEase_dom"/>
</dbReference>
<feature type="domain" description="HD" evidence="7">
    <location>
        <begin position="45"/>
        <end position="144"/>
    </location>
</feature>
<comment type="caution">
    <text evidence="9">The sequence shown here is derived from an EMBL/GenBank/DDBJ whole genome shotgun (WGS) entry which is preliminary data.</text>
</comment>
<dbReference type="InterPro" id="IPR004811">
    <property type="entry name" value="RelA/Spo_fam"/>
</dbReference>
<dbReference type="PROSITE" id="PS51880">
    <property type="entry name" value="TGS"/>
    <property type="match status" value="1"/>
</dbReference>
<dbReference type="InterPro" id="IPR004095">
    <property type="entry name" value="TGS"/>
</dbReference>
<evidence type="ECO:0000256" key="1">
    <source>
        <dbReference type="ARBA" id="ARBA00022801"/>
    </source>
</evidence>
<dbReference type="GO" id="GO:0016301">
    <property type="term" value="F:kinase activity"/>
    <property type="evidence" value="ECO:0007669"/>
    <property type="project" value="UniProtKB-KW"/>
</dbReference>
<dbReference type="CDD" id="cd04876">
    <property type="entry name" value="ACT_RelA-SpoT"/>
    <property type="match status" value="1"/>
</dbReference>
<evidence type="ECO:0000256" key="5">
    <source>
        <dbReference type="RuleBase" id="RU003847"/>
    </source>
</evidence>
<evidence type="ECO:0000256" key="2">
    <source>
        <dbReference type="ARBA" id="ARBA00024329"/>
    </source>
</evidence>
<dbReference type="InterPro" id="IPR045600">
    <property type="entry name" value="RelA/SpoT_AH_RIS"/>
</dbReference>
<evidence type="ECO:0000256" key="3">
    <source>
        <dbReference type="ARBA" id="ARBA00024387"/>
    </source>
</evidence>
<dbReference type="GO" id="GO:0015949">
    <property type="term" value="P:nucleobase-containing small molecule interconversion"/>
    <property type="evidence" value="ECO:0007669"/>
    <property type="project" value="UniProtKB-ARBA"/>
</dbReference>
<evidence type="ECO:0000313" key="9">
    <source>
        <dbReference type="EMBL" id="TXS92415.1"/>
    </source>
</evidence>
<dbReference type="FunFam" id="1.10.3210.10:FF:000001">
    <property type="entry name" value="GTP pyrophosphokinase RelA"/>
    <property type="match status" value="1"/>
</dbReference>
<dbReference type="SUPFAM" id="SSF81301">
    <property type="entry name" value="Nucleotidyltransferase"/>
    <property type="match status" value="1"/>
</dbReference>
<proteinExistence type="inferred from homology"/>
<accession>A0A5C8ZV52</accession>
<dbReference type="PROSITE" id="PS51831">
    <property type="entry name" value="HD"/>
    <property type="match status" value="1"/>
</dbReference>
<keyword evidence="1 9" id="KW-0378">Hydrolase</keyword>
<evidence type="ECO:0000259" key="7">
    <source>
        <dbReference type="PROSITE" id="PS51831"/>
    </source>
</evidence>
<dbReference type="Gene3D" id="3.30.460.10">
    <property type="entry name" value="Beta Polymerase, domain 2"/>
    <property type="match status" value="1"/>
</dbReference>
<name>A0A5C8ZV52_9GAMM</name>
<dbReference type="GO" id="GO:0015970">
    <property type="term" value="P:guanosine tetraphosphate biosynthetic process"/>
    <property type="evidence" value="ECO:0007669"/>
    <property type="project" value="UniProtKB-UniPathway"/>
</dbReference>
<comment type="pathway">
    <text evidence="2">Purine metabolism; ppGpp biosynthesis; ppGpp from GDP: step 1/1.</text>
</comment>
<dbReference type="InterPro" id="IPR006674">
    <property type="entry name" value="HD_domain"/>
</dbReference>
<dbReference type="PROSITE" id="PS51671">
    <property type="entry name" value="ACT"/>
    <property type="match status" value="1"/>
</dbReference>
<dbReference type="GO" id="GO:0008893">
    <property type="term" value="F:guanosine-3',5'-bis(diphosphate) 3'-diphosphatase activity"/>
    <property type="evidence" value="ECO:0007669"/>
    <property type="project" value="UniProtKB-EC"/>
</dbReference>
<dbReference type="AlphaFoldDB" id="A0A5C8ZV52"/>
<dbReference type="NCBIfam" id="TIGR00691">
    <property type="entry name" value="spoT_relA"/>
    <property type="match status" value="1"/>
</dbReference>
<keyword evidence="9" id="KW-0418">Kinase</keyword>
<evidence type="ECO:0000256" key="4">
    <source>
        <dbReference type="ARBA" id="ARBA00047968"/>
    </source>
</evidence>
<dbReference type="Pfam" id="PF04607">
    <property type="entry name" value="RelA_SpoT"/>
    <property type="match status" value="1"/>
</dbReference>
<organism evidence="9 10">
    <name type="scientific">Parahaliea aestuarii</name>
    <dbReference type="NCBI Taxonomy" id="1852021"/>
    <lineage>
        <taxon>Bacteria</taxon>
        <taxon>Pseudomonadati</taxon>
        <taxon>Pseudomonadota</taxon>
        <taxon>Gammaproteobacteria</taxon>
        <taxon>Cellvibrionales</taxon>
        <taxon>Halieaceae</taxon>
        <taxon>Parahaliea</taxon>
    </lineage>
</organism>
<feature type="domain" description="TGS" evidence="8">
    <location>
        <begin position="386"/>
        <end position="447"/>
    </location>
</feature>
<sequence>MQTIDALDSTLRSYLNPEQTQQVRRAYYFAEQAHHGQLRRSGEPYVTHPLAVAGILADMHMDHQSLMAAMLHDVIEDTGIDKSAIGSQFGSTVAELVDGVSKLTQMEFDSLAEKQAENFQKMALAMARDIRVILVKLADRLHNMRTLGVLRRDKARRIARETLEIYAPIAMRLGMNTVRMEFEDLGFRALHPMRASRIEAARRASRGHRKELVEKIRHQVEAALEQEGHDCEVIGREKHLYSIYKKMKSKKKSFSEIMDIYAFRIIVDSVDTCYRVLGCVHSLYKPVPGEFKDYIAIPKANGYQSLHTVLMGMHGVPIEIQIRTLEMEEMANNGIAAHWLYKSEGQSANASHARAREWVQGLLEMQQRAGNSLEFIESVKIDLFPDEIYVFTPKGGILELPRGATAVDFAYAVHTDVGNSCVACRINRRLAPLSEPLQSGQTVEILTAPGARPNPSWFNYAVTAKARTNIRHFLKHQTRDDSVALGRRLLEKALTGSGSGLEQLGEERVNDYLARHGYDELNDLLDDIARGNRLPPITAQQLLGESDTAHASPDLARADHDGQSLAIRGTEGFMVSYAKCCHPIPGDPIEGYLSSEKGVVVHRESCKNLAEMRENRERLVALRWADEVEGEYLSHLRIEVENRRGMIAVLATRINSMGVNIERIATEDKDYQFTFVDLEVLVGNRVHLADIMRRLRNHSSVRRVTRIKN</sequence>
<dbReference type="CDD" id="cd00077">
    <property type="entry name" value="HDc"/>
    <property type="match status" value="1"/>
</dbReference>
<reference evidence="9 10" key="1">
    <citation type="submission" date="2019-08" db="EMBL/GenBank/DDBJ databases">
        <title>Parahaliea maris sp. nov., isolated from the surface seawater.</title>
        <authorList>
            <person name="Liu Y."/>
        </authorList>
    </citation>
    <scope>NUCLEOTIDE SEQUENCE [LARGE SCALE GENOMIC DNA]</scope>
    <source>
        <strain evidence="9 10">S2-26</strain>
    </source>
</reference>
<dbReference type="CDD" id="cd05399">
    <property type="entry name" value="NT_Rel-Spo_like"/>
    <property type="match status" value="1"/>
</dbReference>
<dbReference type="Pfam" id="PF13328">
    <property type="entry name" value="HD_4"/>
    <property type="match status" value="1"/>
</dbReference>
<dbReference type="FunFam" id="3.10.20.30:FF:000002">
    <property type="entry name" value="GTP pyrophosphokinase (RelA/SpoT)"/>
    <property type="match status" value="1"/>
</dbReference>
<evidence type="ECO:0000259" key="8">
    <source>
        <dbReference type="PROSITE" id="PS51880"/>
    </source>
</evidence>
<evidence type="ECO:0000313" key="10">
    <source>
        <dbReference type="Proteomes" id="UP000321933"/>
    </source>
</evidence>
<dbReference type="Pfam" id="PF13291">
    <property type="entry name" value="ACT_4"/>
    <property type="match status" value="1"/>
</dbReference>
<dbReference type="EMBL" id="VRYZ01000003">
    <property type="protein sequence ID" value="TXS92415.1"/>
    <property type="molecule type" value="Genomic_DNA"/>
</dbReference>
<dbReference type="OrthoDB" id="9805041at2"/>
<dbReference type="NCBIfam" id="NF008303">
    <property type="entry name" value="PRK11092.1"/>
    <property type="match status" value="1"/>
</dbReference>